<dbReference type="RefSeq" id="WP_143185703.1">
    <property type="nucleotide sequence ID" value="NZ_FQTW01000044.1"/>
</dbReference>
<organism evidence="1 2">
    <name type="scientific">Psychroflexus salarius</name>
    <dbReference type="NCBI Taxonomy" id="1155689"/>
    <lineage>
        <taxon>Bacteria</taxon>
        <taxon>Pseudomonadati</taxon>
        <taxon>Bacteroidota</taxon>
        <taxon>Flavobacteriia</taxon>
        <taxon>Flavobacteriales</taxon>
        <taxon>Flavobacteriaceae</taxon>
        <taxon>Psychroflexus</taxon>
    </lineage>
</organism>
<feature type="non-terminal residue" evidence="1">
    <location>
        <position position="1"/>
    </location>
</feature>
<dbReference type="OrthoDB" id="9765926at2"/>
<dbReference type="InterPro" id="IPR013783">
    <property type="entry name" value="Ig-like_fold"/>
</dbReference>
<reference evidence="1 2" key="1">
    <citation type="submission" date="2016-11" db="EMBL/GenBank/DDBJ databases">
        <authorList>
            <person name="Jaros S."/>
            <person name="Januszkiewicz K."/>
            <person name="Wedrychowicz H."/>
        </authorList>
    </citation>
    <scope>NUCLEOTIDE SEQUENCE [LARGE SCALE GENOMIC DNA]</scope>
    <source>
        <strain evidence="1 2">DSM 25661</strain>
    </source>
</reference>
<dbReference type="Proteomes" id="UP000184462">
    <property type="component" value="Unassembled WGS sequence"/>
</dbReference>
<dbReference type="NCBIfam" id="TIGR04131">
    <property type="entry name" value="Bac_Flav_CTERM"/>
    <property type="match status" value="1"/>
</dbReference>
<dbReference type="InterPro" id="IPR026341">
    <property type="entry name" value="T9SS_type_B"/>
</dbReference>
<dbReference type="EMBL" id="FQTW01000044">
    <property type="protein sequence ID" value="SHF06585.1"/>
    <property type="molecule type" value="Genomic_DNA"/>
</dbReference>
<dbReference type="AlphaFoldDB" id="A0A1M4YL96"/>
<feature type="non-terminal residue" evidence="1">
    <location>
        <position position="407"/>
    </location>
</feature>
<evidence type="ECO:0000313" key="2">
    <source>
        <dbReference type="Proteomes" id="UP000184462"/>
    </source>
</evidence>
<keyword evidence="2" id="KW-1185">Reference proteome</keyword>
<dbReference type="STRING" id="1155689.SAMN05444278_1441"/>
<dbReference type="Pfam" id="PF13585">
    <property type="entry name" value="CHU_C"/>
    <property type="match status" value="1"/>
</dbReference>
<sequence length="407" mass="44350">DLTQNTDLAFGEDQDETTHAVRYLDASNNEISNPEAYEVSSSATITVEVTNQNDQICTATETFNLSITPQPEVSPASVLEVCIDYEDGGDNAVDLTVKDTEINSLATGGVVRYYVSQTAYENDNPIATPESFNLAESQTEMYAAVINSASGCRSEVTSFNIENVLPLVDISGYEGQSVCIDENGDLVNTATSPPIIETGLAATDYDFVWMLDGVEIPGETSPSITATEAGVYTVAVTNALAQQITSCVNSSSAEIIESGQIDFELAILTDSFQNNEHGIGVTITEVGLGDYEFRLDYGEWFDLEDGQTELIFSDVPGGMHTITARDKNGCGEVSKEITLIDYPEFFTPNADGYNDNWQLNNTTMSNLDVSEVNIFDRYGKHLYKLTPDQSGWDGTYQGEVLPSDDYW</sequence>
<gene>
    <name evidence="1" type="ORF">SAMN05444278_1441</name>
</gene>
<protein>
    <submittedName>
        <fullName evidence="1">Gliding motility-associated C-terminal domain-containing protein</fullName>
    </submittedName>
</protein>
<accession>A0A1M4YL96</accession>
<evidence type="ECO:0000313" key="1">
    <source>
        <dbReference type="EMBL" id="SHF06585.1"/>
    </source>
</evidence>
<dbReference type="Gene3D" id="2.60.40.10">
    <property type="entry name" value="Immunoglobulins"/>
    <property type="match status" value="1"/>
</dbReference>
<proteinExistence type="predicted"/>
<name>A0A1M4YL96_9FLAO</name>